<organism evidence="2 3">
    <name type="scientific">Anaeramoeba flamelloides</name>
    <dbReference type="NCBI Taxonomy" id="1746091"/>
    <lineage>
        <taxon>Eukaryota</taxon>
        <taxon>Metamonada</taxon>
        <taxon>Anaeramoebidae</taxon>
        <taxon>Anaeramoeba</taxon>
    </lineage>
</organism>
<gene>
    <name evidence="2" type="ORF">M0812_28158</name>
</gene>
<feature type="region of interest" description="Disordered" evidence="1">
    <location>
        <begin position="59"/>
        <end position="80"/>
    </location>
</feature>
<dbReference type="Proteomes" id="UP001146793">
    <property type="component" value="Unassembled WGS sequence"/>
</dbReference>
<name>A0AAV7Y7B2_9EUKA</name>
<feature type="compositionally biased region" description="Basic residues" evidence="1">
    <location>
        <begin position="66"/>
        <end position="80"/>
    </location>
</feature>
<dbReference type="AlphaFoldDB" id="A0AAV7Y7B2"/>
<evidence type="ECO:0000313" key="3">
    <source>
        <dbReference type="Proteomes" id="UP001146793"/>
    </source>
</evidence>
<evidence type="ECO:0000256" key="1">
    <source>
        <dbReference type="SAM" id="MobiDB-lite"/>
    </source>
</evidence>
<accession>A0AAV7Y7B2</accession>
<comment type="caution">
    <text evidence="2">The sequence shown here is derived from an EMBL/GenBank/DDBJ whole genome shotgun (WGS) entry which is preliminary data.</text>
</comment>
<sequence length="232" mass="27882">MSLCLNTIQIGQYMRNKQHQKNENANNQKALNTQLEEPFFTRLSTFSNRMDLRYPLHHSCSFGKPKTQKRKKKKKLRRKRKIKRMYTYHVSINYQQLLATDKQMIYQRMRSKGIENQVQKYYLNKFGSKKHQKKLKPKYKNPNKKKNKLVKLVKPKTKTTLYKLQPKENNLDFSNKNKQIQDKIYDQIQTKIELIKKLVRNNEDIKIEFEAINTLNDISDLIDSVIKQDESN</sequence>
<dbReference type="EMBL" id="JANTQA010000070">
    <property type="protein sequence ID" value="KAJ3425713.1"/>
    <property type="molecule type" value="Genomic_DNA"/>
</dbReference>
<evidence type="ECO:0000313" key="2">
    <source>
        <dbReference type="EMBL" id="KAJ3425713.1"/>
    </source>
</evidence>
<protein>
    <submittedName>
        <fullName evidence="2">Uncharacterized protein</fullName>
    </submittedName>
</protein>
<proteinExistence type="predicted"/>
<reference evidence="2" key="1">
    <citation type="submission" date="2022-08" db="EMBL/GenBank/DDBJ databases">
        <title>Novel sulphate-reducing endosymbionts in the free-living metamonad Anaeramoeba.</title>
        <authorList>
            <person name="Jerlstrom-Hultqvist J."/>
            <person name="Cepicka I."/>
            <person name="Gallot-Lavallee L."/>
            <person name="Salas-Leiva D."/>
            <person name="Curtis B.A."/>
            <person name="Zahonova K."/>
            <person name="Pipaliya S."/>
            <person name="Dacks J."/>
            <person name="Roger A.J."/>
        </authorList>
    </citation>
    <scope>NUCLEOTIDE SEQUENCE</scope>
    <source>
        <strain evidence="2">Busselton2</strain>
    </source>
</reference>